<evidence type="ECO:0000313" key="1">
    <source>
        <dbReference type="EMBL" id="CAJ1373008.1"/>
    </source>
</evidence>
<reference evidence="1" key="1">
    <citation type="submission" date="2023-08" db="EMBL/GenBank/DDBJ databases">
        <authorList>
            <person name="Chen Y."/>
            <person name="Shah S."/>
            <person name="Dougan E. K."/>
            <person name="Thang M."/>
            <person name="Chan C."/>
        </authorList>
    </citation>
    <scope>NUCLEOTIDE SEQUENCE</scope>
</reference>
<dbReference type="AlphaFoldDB" id="A0AA36HRP0"/>
<evidence type="ECO:0000313" key="2">
    <source>
        <dbReference type="Proteomes" id="UP001178507"/>
    </source>
</evidence>
<protein>
    <submittedName>
        <fullName evidence="1">Uncharacterized protein</fullName>
    </submittedName>
</protein>
<dbReference type="EMBL" id="CAUJNA010000169">
    <property type="protein sequence ID" value="CAJ1373008.1"/>
    <property type="molecule type" value="Genomic_DNA"/>
</dbReference>
<comment type="caution">
    <text evidence="1">The sequence shown here is derived from an EMBL/GenBank/DDBJ whole genome shotgun (WGS) entry which is preliminary data.</text>
</comment>
<proteinExistence type="predicted"/>
<accession>A0AA36HRP0</accession>
<organism evidence="1 2">
    <name type="scientific">Effrenium voratum</name>
    <dbReference type="NCBI Taxonomy" id="2562239"/>
    <lineage>
        <taxon>Eukaryota</taxon>
        <taxon>Sar</taxon>
        <taxon>Alveolata</taxon>
        <taxon>Dinophyceae</taxon>
        <taxon>Suessiales</taxon>
        <taxon>Symbiodiniaceae</taxon>
        <taxon>Effrenium</taxon>
    </lineage>
</organism>
<gene>
    <name evidence="1" type="ORF">EVOR1521_LOCUS2961</name>
</gene>
<keyword evidence="2" id="KW-1185">Reference proteome</keyword>
<dbReference type="Proteomes" id="UP001178507">
    <property type="component" value="Unassembled WGS sequence"/>
</dbReference>
<name>A0AA36HRP0_9DINO</name>
<sequence length="111" mass="12224">MPVALWPLRCQRQRASTAQAAQQLALVVMAQSYLGRAKQHKLAKGVLLIEGVVACDFCTRVSAGAVLHLLLSALQREAVVIFSVGCRYFFVSKKAALSVEATWIMRRVTLH</sequence>